<dbReference type="SUPFAM" id="SSF56801">
    <property type="entry name" value="Acetyl-CoA synthetase-like"/>
    <property type="match status" value="1"/>
</dbReference>
<dbReference type="InterPro" id="IPR010071">
    <property type="entry name" value="AA_adenyl_dom"/>
</dbReference>
<evidence type="ECO:0000259" key="1">
    <source>
        <dbReference type="Pfam" id="PF00501"/>
    </source>
</evidence>
<dbReference type="InterPro" id="IPR023213">
    <property type="entry name" value="CAT-like_dom_sf"/>
</dbReference>
<comment type="caution">
    <text evidence="2">The sequence shown here is derived from an EMBL/GenBank/DDBJ whole genome shotgun (WGS) entry which is preliminary data.</text>
</comment>
<evidence type="ECO:0000313" key="2">
    <source>
        <dbReference type="EMBL" id="MEE4547018.1"/>
    </source>
</evidence>
<dbReference type="EMBL" id="JAZEWV010000076">
    <property type="protein sequence ID" value="MEE4547018.1"/>
    <property type="molecule type" value="Genomic_DNA"/>
</dbReference>
<dbReference type="Proteomes" id="UP001344658">
    <property type="component" value="Unassembled WGS sequence"/>
</dbReference>
<proteinExistence type="predicted"/>
<reference evidence="2 3" key="1">
    <citation type="submission" date="2023-12" db="EMBL/GenBank/DDBJ databases">
        <title>Streptomyces sp. V4-01.</title>
        <authorList>
            <person name="Somphong A."/>
            <person name="Phongsopitanun W."/>
        </authorList>
    </citation>
    <scope>NUCLEOTIDE SEQUENCE [LARGE SCALE GENOMIC DNA]</scope>
    <source>
        <strain evidence="2 3">V4-01</strain>
    </source>
</reference>
<dbReference type="Gene3D" id="3.30.559.30">
    <property type="entry name" value="Nonribosomal peptide synthetase, condensation domain"/>
    <property type="match status" value="1"/>
</dbReference>
<dbReference type="SUPFAM" id="SSF52777">
    <property type="entry name" value="CoA-dependent acyltransferases"/>
    <property type="match status" value="1"/>
</dbReference>
<dbReference type="Pfam" id="PF00501">
    <property type="entry name" value="AMP-binding"/>
    <property type="match status" value="1"/>
</dbReference>
<dbReference type="RefSeq" id="WP_330801007.1">
    <property type="nucleotide sequence ID" value="NZ_JAZEWV010000076.1"/>
</dbReference>
<keyword evidence="3" id="KW-1185">Reference proteome</keyword>
<dbReference type="InterPro" id="IPR000873">
    <property type="entry name" value="AMP-dep_synth/lig_dom"/>
</dbReference>
<dbReference type="Gene3D" id="2.30.38.10">
    <property type="entry name" value="Luciferase, Domain 3"/>
    <property type="match status" value="1"/>
</dbReference>
<dbReference type="PANTHER" id="PTHR45527">
    <property type="entry name" value="NONRIBOSOMAL PEPTIDE SYNTHETASE"/>
    <property type="match status" value="1"/>
</dbReference>
<dbReference type="Gene3D" id="3.40.50.980">
    <property type="match status" value="2"/>
</dbReference>
<feature type="non-terminal residue" evidence="2">
    <location>
        <position position="536"/>
    </location>
</feature>
<feature type="domain" description="AMP-dependent synthetase/ligase" evidence="1">
    <location>
        <begin position="144"/>
        <end position="503"/>
    </location>
</feature>
<sequence length="536" mass="56601">HQHLGLADIQRTAGLGTLFDTMTVFENYPLDAGMTGAGLSRVTVTDFTHWDATHYTLALAALPTSLPGERDGLTLQLTHQPDPAGRTGARDVLGRTARLLAAFAADPGRRVGLLDAALPAETGRLARWNATGAALPATTLPRLFADQVRRTPDAVAVVHDDTRLTYAALQARANRLARLLADHGAGPETVVALALPRGIDSVVALMAAVTAGAAYLPIDTAHPADRIAAVLADTPPVCVLTVRSELHRLPDGVARPLVLDDPATLDALGHHPATAITDADRTRALHPRHPVYVIHTSGSTGRPKGVVMPAGPLTTMFHWQNRVLPARAGSVVAQFTTLSFDVASQEILSALLHGKALAIPSEDVRRDPAALVAWLDHHRVTEFFAPHLMIEAVAAAALERGAALTALTDLVQAGEALTPSATVREFTALRPGRRLHNHYGSTELQVVTATTLPAAPTDWPAAAPLGTPLPGTRLHVLDDALLPVLPGVVGELYVAGSALSRGYADRPGLTAGRFVASPFEPGERMYRTGDRVRFAG</sequence>
<dbReference type="PROSITE" id="PS00455">
    <property type="entry name" value="AMP_BINDING"/>
    <property type="match status" value="1"/>
</dbReference>
<feature type="non-terminal residue" evidence="2">
    <location>
        <position position="1"/>
    </location>
</feature>
<name>A0ABU7PMV3_9ACTN</name>
<evidence type="ECO:0000313" key="3">
    <source>
        <dbReference type="Proteomes" id="UP001344658"/>
    </source>
</evidence>
<dbReference type="InterPro" id="IPR020845">
    <property type="entry name" value="AMP-binding_CS"/>
</dbReference>
<dbReference type="NCBIfam" id="TIGR01733">
    <property type="entry name" value="AA-adenyl-dom"/>
    <property type="match status" value="1"/>
</dbReference>
<protein>
    <submittedName>
        <fullName evidence="2">Amino acid adenylation domain-containing protein</fullName>
    </submittedName>
</protein>
<accession>A0ABU7PMV3</accession>
<organism evidence="2 3">
    <name type="scientific">Actinacidiphila polyblastidii</name>
    <dbReference type="NCBI Taxonomy" id="3110430"/>
    <lineage>
        <taxon>Bacteria</taxon>
        <taxon>Bacillati</taxon>
        <taxon>Actinomycetota</taxon>
        <taxon>Actinomycetes</taxon>
        <taxon>Kitasatosporales</taxon>
        <taxon>Streptomycetaceae</taxon>
        <taxon>Actinacidiphila</taxon>
    </lineage>
</organism>
<dbReference type="Gene3D" id="3.30.559.10">
    <property type="entry name" value="Chloramphenicol acetyltransferase-like domain"/>
    <property type="match status" value="1"/>
</dbReference>
<gene>
    <name evidence="2" type="ORF">V2S66_34275</name>
</gene>
<dbReference type="PANTHER" id="PTHR45527:SF1">
    <property type="entry name" value="FATTY ACID SYNTHASE"/>
    <property type="match status" value="1"/>
</dbReference>